<protein>
    <submittedName>
        <fullName evidence="1">Protein E6B</fullName>
    </submittedName>
</protein>
<dbReference type="KEGG" id="vg:26196524"/>
<gene>
    <name evidence="1" type="primary">E6B</name>
</gene>
<reference evidence="1 2" key="5">
    <citation type="journal article" date="2016" name="MSphere">
        <title>Comparison of the Gene Coding Contents and Other Unusual Features of the GC-Rich and AT-Rich Branch Probosciviruses.</title>
        <authorList>
            <person name="Ling P.D."/>
            <person name="Long S.Y."/>
            <person name="Zong J.C."/>
            <person name="Heaggans S.Y."/>
            <person name="Qin X."/>
            <person name="Hayward G.S."/>
        </authorList>
    </citation>
    <scope>NUCLEOTIDE SEQUENCE [LARGE SCALE GENOMIC DNA]</scope>
    <source>
        <strain evidence="1">North American NAP69</strain>
    </source>
</reference>
<organism evidence="1 2">
    <name type="scientific">Elephant endotheliotropic herpesvirus 4</name>
    <dbReference type="NCBI Taxonomy" id="548914"/>
    <lineage>
        <taxon>Viruses</taxon>
        <taxon>Duplodnaviria</taxon>
        <taxon>Heunggongvirae</taxon>
        <taxon>Peploviricota</taxon>
        <taxon>Herviviricetes</taxon>
        <taxon>Herpesvirales</taxon>
        <taxon>Orthoherpesviridae</taxon>
        <taxon>Betaherpesvirinae</taxon>
        <taxon>Proboscivirus</taxon>
    </lineage>
</organism>
<reference evidence="1 2" key="4">
    <citation type="journal article" date="2016" name="MSphere">
        <title>Complete Genome Sequence of Elephant Endotheliotropic Herpesvirus 4, the First Example of a GC-Rich Branch Proboscivirus.</title>
        <authorList>
            <person name="Ling P.D."/>
            <person name="Long S.Y."/>
            <person name="Fuery A."/>
            <person name="Peng R.S."/>
            <person name="Heaggans S.Y."/>
            <person name="Qin X."/>
            <person name="Worley K.C."/>
            <person name="Dugan S."/>
            <person name="Hayward G.S."/>
        </authorList>
    </citation>
    <scope>NUCLEOTIDE SEQUENCE [LARGE SCALE GENOMIC DNA]</scope>
    <source>
        <strain evidence="1">North American NAP69</strain>
    </source>
</reference>
<proteinExistence type="predicted"/>
<dbReference type="EMBL" id="KT832477">
    <property type="protein sequence ID" value="ALM25935.1"/>
    <property type="molecule type" value="Genomic_DNA"/>
</dbReference>
<evidence type="ECO:0000313" key="1">
    <source>
        <dbReference type="EMBL" id="ALM25935.1"/>
    </source>
</evidence>
<reference evidence="2" key="3">
    <citation type="journal article" date="2014" name="J. Virol.">
        <title>Comparative genome analysis of four elephant endotheliotropic herpesviruses, EEHV3, EEHV4, EEHV5, and EEHV6, from cases of hemorrhagic disease or viremia.</title>
        <authorList>
            <person name="Zong JC"/>
            <person name="Latimer EM"/>
            <person name="Long SY"/>
            <person name="Richman LK"/>
            <person name="Heaggans SY"/>
            <person name="Hayward GS."/>
        </authorList>
    </citation>
    <scope>NUCLEOTIDE SEQUENCE [LARGE SCALE GENOMIC DNA]</scope>
</reference>
<dbReference type="Proteomes" id="UP000161618">
    <property type="component" value="Segment"/>
</dbReference>
<dbReference type="RefSeq" id="YP_009179243.1">
    <property type="nucleotide sequence ID" value="NC_028379.1"/>
</dbReference>
<dbReference type="GeneID" id="26196524"/>
<name>A0A0S1TPF8_9BETA</name>
<sequence>MRTFFFNQQLFFIEISGSARREAGKRQVVVPRRGRQLSPSSLYTRVQSVREKILIRRRAFRVGVPRDLVRTAAVGLVSTIYLAGCKMLKTTR</sequence>
<reference evidence="2" key="2">
    <citation type="journal article" date="2011" name="Vet. Microbiol.">
        <title>Detection and evaluation of novel herpesviruses in routine and pathological samples from Asian and African elephants: identification of two new probosciviruses (EEHV5 and EEHV6) and two new gammaherpesviruses (EGHV3B and EGHV5).</title>
        <authorList>
            <person name="Latimer E"/>
            <person name="Zong JC"/>
            <person name="Heaggans SY"/>
            <person name="Richman LK"/>
            <person name="Hayward GS."/>
        </authorList>
    </citation>
    <scope>NUCLEOTIDE SEQUENCE [LARGE SCALE GENOMIC DNA]</scope>
</reference>
<reference evidence="2" key="1">
    <citation type="journal article" date="2009" name="Vet. Pathol.">
        <title>Clinico-pathologic features of fatal disease attributed to new variants of endotheliotropic herpesviruses in two Asian elephants (Elephas maximus).</title>
        <authorList>
            <person name="Garner M.M."/>
            <person name="Helmick K."/>
            <person name="Ochsenreiter J."/>
            <person name="Richman L.K."/>
            <person name="Latimer E."/>
            <person name="Wise A.G."/>
            <person name="Maes R.K."/>
            <person name="Kiupel M."/>
            <person name="Nordhausen R.W."/>
            <person name="Zong J.C."/>
            <person name="Hayward G.S."/>
        </authorList>
    </citation>
    <scope>NUCLEOTIDE SEQUENCE [LARGE SCALE GENOMIC DNA]</scope>
</reference>
<accession>A0A0S1TPF8</accession>
<keyword evidence="2" id="KW-1185">Reference proteome</keyword>
<evidence type="ECO:0000313" key="2">
    <source>
        <dbReference type="Proteomes" id="UP000161618"/>
    </source>
</evidence>